<gene>
    <name evidence="7" type="ORF">SG35_001950</name>
</gene>
<dbReference type="PANTHER" id="PTHR12154">
    <property type="entry name" value="GLYCOSYL TRANSFERASE-RELATED"/>
    <property type="match status" value="1"/>
</dbReference>
<dbReference type="GO" id="GO:0006488">
    <property type="term" value="P:dolichol-linked oligosaccharide biosynthetic process"/>
    <property type="evidence" value="ECO:0007669"/>
    <property type="project" value="InterPro"/>
</dbReference>
<reference evidence="7 8" key="1">
    <citation type="journal article" date="2015" name="Genome Announc.">
        <title>Draft Genome Sequences of Marine Isolates of Thalassomonas viridans and Thalassomonas actiniarum.</title>
        <authorList>
            <person name="Olonade I."/>
            <person name="van Zyl L.J."/>
            <person name="Trindade M."/>
        </authorList>
    </citation>
    <scope>NUCLEOTIDE SEQUENCE [LARGE SCALE GENOMIC DNA]</scope>
    <source>
        <strain evidence="7 8">A5K-106</strain>
    </source>
</reference>
<protein>
    <recommendedName>
        <fullName evidence="9">Polysaccharide biosynthesis protein</fullName>
    </recommendedName>
</protein>
<dbReference type="AlphaFoldDB" id="A0AAE9YTZ6"/>
<evidence type="ECO:0000313" key="8">
    <source>
        <dbReference type="Proteomes" id="UP000032568"/>
    </source>
</evidence>
<accession>A0AAE9YTZ6</accession>
<dbReference type="InterPro" id="IPR013969">
    <property type="entry name" value="Oligosacch_biosynth_Alg14"/>
</dbReference>
<evidence type="ECO:0000313" key="7">
    <source>
        <dbReference type="EMBL" id="WDD99467.1"/>
    </source>
</evidence>
<keyword evidence="5 6" id="KW-0472">Membrane</keyword>
<evidence type="ECO:0000256" key="2">
    <source>
        <dbReference type="ARBA" id="ARBA00022692"/>
    </source>
</evidence>
<organism evidence="7 8">
    <name type="scientific">Thalassomonas actiniarum</name>
    <dbReference type="NCBI Taxonomy" id="485447"/>
    <lineage>
        <taxon>Bacteria</taxon>
        <taxon>Pseudomonadati</taxon>
        <taxon>Pseudomonadota</taxon>
        <taxon>Gammaproteobacteria</taxon>
        <taxon>Alteromonadales</taxon>
        <taxon>Colwelliaceae</taxon>
        <taxon>Thalassomonas</taxon>
    </lineage>
</organism>
<feature type="transmembrane region" description="Helical" evidence="6">
    <location>
        <begin position="90"/>
        <end position="108"/>
    </location>
</feature>
<evidence type="ECO:0008006" key="9">
    <source>
        <dbReference type="Google" id="ProtNLM"/>
    </source>
</evidence>
<evidence type="ECO:0000256" key="5">
    <source>
        <dbReference type="ARBA" id="ARBA00023136"/>
    </source>
</evidence>
<evidence type="ECO:0000256" key="6">
    <source>
        <dbReference type="SAM" id="Phobius"/>
    </source>
</evidence>
<dbReference type="PANTHER" id="PTHR12154:SF4">
    <property type="entry name" value="UDP-N-ACETYLGLUCOSAMINE TRANSFERASE SUBUNIT ALG14 HOMOLOG"/>
    <property type="match status" value="1"/>
</dbReference>
<dbReference type="GO" id="GO:0004577">
    <property type="term" value="F:N-acetylglucosaminyldiphosphodolichol N-acetylglucosaminyltransferase activity"/>
    <property type="evidence" value="ECO:0007669"/>
    <property type="project" value="TreeGrafter"/>
</dbReference>
<name>A0AAE9YTZ6_9GAMM</name>
<dbReference type="KEGG" id="tact:SG35_001950"/>
<reference evidence="7 8" key="2">
    <citation type="journal article" date="2022" name="Mar. Drugs">
        <title>Bioassay-Guided Fractionation Leads to the Detection of Cholic Acid Generated by the Rare Thalassomonas sp.</title>
        <authorList>
            <person name="Pheiffer F."/>
            <person name="Schneider Y.K."/>
            <person name="Hansen E.H."/>
            <person name="Andersen J.H."/>
            <person name="Isaksson J."/>
            <person name="Busche T."/>
            <person name="R C."/>
            <person name="Kalinowski J."/>
            <person name="Zyl L.V."/>
            <person name="Trindade M."/>
        </authorList>
    </citation>
    <scope>NUCLEOTIDE SEQUENCE [LARGE SCALE GENOMIC DNA]</scope>
    <source>
        <strain evidence="7 8">A5K-106</strain>
    </source>
</reference>
<evidence type="ECO:0000256" key="3">
    <source>
        <dbReference type="ARBA" id="ARBA00022824"/>
    </source>
</evidence>
<evidence type="ECO:0000256" key="4">
    <source>
        <dbReference type="ARBA" id="ARBA00022989"/>
    </source>
</evidence>
<evidence type="ECO:0000256" key="1">
    <source>
        <dbReference type="ARBA" id="ARBA00004389"/>
    </source>
</evidence>
<dbReference type="RefSeq" id="WP_044834101.1">
    <property type="nucleotide sequence ID" value="NZ_CP059735.1"/>
</dbReference>
<dbReference type="Proteomes" id="UP000032568">
    <property type="component" value="Chromosome"/>
</dbReference>
<dbReference type="SUPFAM" id="SSF53756">
    <property type="entry name" value="UDP-Glycosyltransferase/glycogen phosphorylase"/>
    <property type="match status" value="1"/>
</dbReference>
<dbReference type="EMBL" id="CP059735">
    <property type="protein sequence ID" value="WDD99467.1"/>
    <property type="molecule type" value="Genomic_DNA"/>
</dbReference>
<dbReference type="Gene3D" id="3.40.50.2000">
    <property type="entry name" value="Glycogen Phosphorylase B"/>
    <property type="match status" value="1"/>
</dbReference>
<comment type="subcellular location">
    <subcellularLocation>
        <location evidence="1">Endoplasmic reticulum membrane</location>
        <topology evidence="1">Single-pass membrane protein</topology>
    </subcellularLocation>
</comment>
<proteinExistence type="predicted"/>
<keyword evidence="3" id="KW-0256">Endoplasmic reticulum</keyword>
<keyword evidence="2 6" id="KW-0812">Transmembrane</keyword>
<dbReference type="Pfam" id="PF08660">
    <property type="entry name" value="Alg14"/>
    <property type="match status" value="1"/>
</dbReference>
<keyword evidence="8" id="KW-1185">Reference proteome</keyword>
<sequence>MKKKLLVVRDGGGFGFETSRLYSQLKSEFDLSFLVPQDKRMNREISEDNWFEVEKITSIYEKNKLKLFFAFMKSMFQIASLQRRHKFETLLCVGSSIAVPMFIVGTLFRTKRVFIESHTRVNDISSTTKILLKFGLANRIYVQWPELANQHEKLLYKGNLL</sequence>
<keyword evidence="4 6" id="KW-1133">Transmembrane helix</keyword>